<evidence type="ECO:0000313" key="1">
    <source>
        <dbReference type="EMBL" id="SDI16655.1"/>
    </source>
</evidence>
<dbReference type="Proteomes" id="UP000199163">
    <property type="component" value="Unassembled WGS sequence"/>
</dbReference>
<evidence type="ECO:0000313" key="2">
    <source>
        <dbReference type="Proteomes" id="UP000199163"/>
    </source>
</evidence>
<organism evidence="1 2">
    <name type="scientific">Alteribacillus persepolensis</name>
    <dbReference type="NCBI Taxonomy" id="568899"/>
    <lineage>
        <taxon>Bacteria</taxon>
        <taxon>Bacillati</taxon>
        <taxon>Bacillota</taxon>
        <taxon>Bacilli</taxon>
        <taxon>Bacillales</taxon>
        <taxon>Bacillaceae</taxon>
        <taxon>Alteribacillus</taxon>
    </lineage>
</organism>
<dbReference type="EMBL" id="FNDK01000023">
    <property type="protein sequence ID" value="SDI16655.1"/>
    <property type="molecule type" value="Genomic_DNA"/>
</dbReference>
<keyword evidence="2" id="KW-1185">Reference proteome</keyword>
<accession>A0A1G8ICK1</accession>
<gene>
    <name evidence="1" type="ORF">SAMN05192534_12390</name>
</gene>
<proteinExistence type="predicted"/>
<dbReference type="RefSeq" id="WP_281242364.1">
    <property type="nucleotide sequence ID" value="NZ_FNDK01000023.1"/>
</dbReference>
<name>A0A1G8ICK1_9BACI</name>
<dbReference type="AlphaFoldDB" id="A0A1G8ICK1"/>
<evidence type="ECO:0008006" key="3">
    <source>
        <dbReference type="Google" id="ProtNLM"/>
    </source>
</evidence>
<dbReference type="STRING" id="568899.SAMN05192534_12390"/>
<protein>
    <recommendedName>
        <fullName evidence="3">Ribbon-helix-helix protein, copG family</fullName>
    </recommendedName>
</protein>
<sequence>MDAHIMVRIDKKQKEAFIKKAKEQGADASTLIRMWVHDYLKEGG</sequence>
<reference evidence="1 2" key="1">
    <citation type="submission" date="2016-10" db="EMBL/GenBank/DDBJ databases">
        <authorList>
            <person name="de Groot N.N."/>
        </authorList>
    </citation>
    <scope>NUCLEOTIDE SEQUENCE [LARGE SCALE GENOMIC DNA]</scope>
    <source>
        <strain evidence="1 2">DSM 21632</strain>
    </source>
</reference>